<evidence type="ECO:0000256" key="1">
    <source>
        <dbReference type="SAM" id="MobiDB-lite"/>
    </source>
</evidence>
<dbReference type="RefSeq" id="WP_008367214.1">
    <property type="nucleotide sequence ID" value="NZ_AOJF01000044.1"/>
</dbReference>
<dbReference type="InterPro" id="IPR007742">
    <property type="entry name" value="NosD_dom"/>
</dbReference>
<proteinExistence type="predicted"/>
<feature type="region of interest" description="Disordered" evidence="1">
    <location>
        <begin position="342"/>
        <end position="365"/>
    </location>
</feature>
<feature type="domain" description="Periplasmic copper-binding protein NosD beta helix" evidence="2">
    <location>
        <begin position="155"/>
        <end position="326"/>
    </location>
</feature>
<feature type="compositionally biased region" description="Acidic residues" evidence="1">
    <location>
        <begin position="346"/>
        <end position="358"/>
    </location>
</feature>
<gene>
    <name evidence="3" type="ORF">C470_10987</name>
</gene>
<dbReference type="PATRIC" id="fig|1227483.3.peg.2180"/>
<feature type="region of interest" description="Disordered" evidence="1">
    <location>
        <begin position="31"/>
        <end position="52"/>
    </location>
</feature>
<evidence type="ECO:0000259" key="2">
    <source>
        <dbReference type="Pfam" id="PF05048"/>
    </source>
</evidence>
<dbReference type="Gene3D" id="2.160.20.10">
    <property type="entry name" value="Single-stranded right-handed beta-helix, Pectin lyase-like"/>
    <property type="match status" value="1"/>
</dbReference>
<dbReference type="AlphaFoldDB" id="M0NN73"/>
<dbReference type="InterPro" id="IPR012334">
    <property type="entry name" value="Pectin_lyas_fold"/>
</dbReference>
<evidence type="ECO:0000313" key="4">
    <source>
        <dbReference type="Proteomes" id="UP000011581"/>
    </source>
</evidence>
<dbReference type="SMART" id="SM00710">
    <property type="entry name" value="PbH1"/>
    <property type="match status" value="4"/>
</dbReference>
<comment type="caution">
    <text evidence="3">The sequence shown here is derived from an EMBL/GenBank/DDBJ whole genome shotgun (WGS) entry which is preliminary data.</text>
</comment>
<dbReference type="InterPro" id="IPR006626">
    <property type="entry name" value="PbH1"/>
</dbReference>
<dbReference type="Proteomes" id="UP000011581">
    <property type="component" value="Unassembled WGS sequence"/>
</dbReference>
<protein>
    <recommendedName>
        <fullName evidence="2">Periplasmic copper-binding protein NosD beta helix domain-containing protein</fullName>
    </recommendedName>
</protein>
<sequence length="365" mass="37795">MTLELIDFVVETDGVDLEDFPPEVQKRINEELDELTGGDGGPGSDPDNPPQSIIVDAGGDGDYESIQTAIDEEAGSGDVIFVEPGDYESFTVDVDDLTLEGPNAGIAGDSDQRGDEATITGKVNIGGDPGGNPTLSGEVVIDGIEMATTTSGLPDGVVSIADRSERVENATIKNSVVDIEPSGVGVGIAVEEVDNLTIENNEFTESGSGTSVAVNVVETAASNIELSGNMLTDVDRLYNEGAGFIEGRGISSTTVRIVDNDVNGAGTAIGIGDSEDSLETVDYVISGNEIEASSVGILQNGGTPASFTIENNDFIGDSGTIYVDDAENEILDLSAILNDQGNTFDPDADVTDEDDDGTDDRIVAE</sequence>
<dbReference type="EMBL" id="AOJF01000044">
    <property type="protein sequence ID" value="EMA59397.1"/>
    <property type="molecule type" value="Genomic_DNA"/>
</dbReference>
<name>M0NN73_9EURY</name>
<dbReference type="SUPFAM" id="SSF51126">
    <property type="entry name" value="Pectin lyase-like"/>
    <property type="match status" value="1"/>
</dbReference>
<dbReference type="Pfam" id="PF05048">
    <property type="entry name" value="NosD"/>
    <property type="match status" value="1"/>
</dbReference>
<dbReference type="InterPro" id="IPR011050">
    <property type="entry name" value="Pectin_lyase_fold/virulence"/>
</dbReference>
<reference evidence="3 4" key="1">
    <citation type="journal article" date="2014" name="PLoS Genet.">
        <title>Phylogenetically driven sequencing of extremely halophilic archaea reveals strategies for static and dynamic osmo-response.</title>
        <authorList>
            <person name="Becker E.A."/>
            <person name="Seitzer P.M."/>
            <person name="Tritt A."/>
            <person name="Larsen D."/>
            <person name="Krusor M."/>
            <person name="Yao A.I."/>
            <person name="Wu D."/>
            <person name="Madern D."/>
            <person name="Eisen J.A."/>
            <person name="Darling A.E."/>
            <person name="Facciotti M.T."/>
        </authorList>
    </citation>
    <scope>NUCLEOTIDE SEQUENCE [LARGE SCALE GENOMIC DNA]</scope>
    <source>
        <strain evidence="3 4">JCM 13561</strain>
    </source>
</reference>
<accession>M0NN73</accession>
<organism evidence="3 4">
    <name type="scientific">Halorubrum distributum JCM 13561</name>
    <dbReference type="NCBI Taxonomy" id="1227483"/>
    <lineage>
        <taxon>Archaea</taxon>
        <taxon>Methanobacteriati</taxon>
        <taxon>Methanobacteriota</taxon>
        <taxon>Stenosarchaea group</taxon>
        <taxon>Halobacteria</taxon>
        <taxon>Halobacteriales</taxon>
        <taxon>Haloferacaceae</taxon>
        <taxon>Halorubrum</taxon>
        <taxon>Halorubrum distributum group</taxon>
    </lineage>
</organism>
<evidence type="ECO:0000313" key="3">
    <source>
        <dbReference type="EMBL" id="EMA59397.1"/>
    </source>
</evidence>